<feature type="domain" description="GFO/IDH/MocA-like oxidoreductase" evidence="2">
    <location>
        <begin position="135"/>
        <end position="259"/>
    </location>
</feature>
<gene>
    <name evidence="3" type="ORF">MNBD_DELTA01-357</name>
</gene>
<dbReference type="Pfam" id="PF22725">
    <property type="entry name" value="GFO_IDH_MocA_C3"/>
    <property type="match status" value="1"/>
</dbReference>
<dbReference type="InterPro" id="IPR052515">
    <property type="entry name" value="Gfo/Idh/MocA_Oxidoreductase"/>
</dbReference>
<evidence type="ECO:0008006" key="4">
    <source>
        <dbReference type="Google" id="ProtNLM"/>
    </source>
</evidence>
<reference evidence="3" key="1">
    <citation type="submission" date="2018-06" db="EMBL/GenBank/DDBJ databases">
        <authorList>
            <person name="Zhirakovskaya E."/>
        </authorList>
    </citation>
    <scope>NUCLEOTIDE SEQUENCE</scope>
</reference>
<dbReference type="InterPro" id="IPR000683">
    <property type="entry name" value="Gfo/Idh/MocA-like_OxRdtase_N"/>
</dbReference>
<dbReference type="Pfam" id="PF01408">
    <property type="entry name" value="GFO_IDH_MocA"/>
    <property type="match status" value="1"/>
</dbReference>
<evidence type="ECO:0000313" key="3">
    <source>
        <dbReference type="EMBL" id="VAV85564.1"/>
    </source>
</evidence>
<dbReference type="GO" id="GO:0000166">
    <property type="term" value="F:nucleotide binding"/>
    <property type="evidence" value="ECO:0007669"/>
    <property type="project" value="InterPro"/>
</dbReference>
<evidence type="ECO:0000259" key="1">
    <source>
        <dbReference type="Pfam" id="PF01408"/>
    </source>
</evidence>
<feature type="domain" description="Gfo/Idh/MocA-like oxidoreductase N-terminal" evidence="1">
    <location>
        <begin position="7"/>
        <end position="123"/>
    </location>
</feature>
<dbReference type="InterPro" id="IPR036291">
    <property type="entry name" value="NAD(P)-bd_dom_sf"/>
</dbReference>
<evidence type="ECO:0000259" key="2">
    <source>
        <dbReference type="Pfam" id="PF22725"/>
    </source>
</evidence>
<protein>
    <recommendedName>
        <fullName evidence="4">Gfo/Idh/MocA family oxidoreductase</fullName>
    </recommendedName>
</protein>
<accession>A0A3B0QVG8</accession>
<dbReference type="Gene3D" id="3.40.50.720">
    <property type="entry name" value="NAD(P)-binding Rossmann-like Domain"/>
    <property type="match status" value="1"/>
</dbReference>
<name>A0A3B0QVG8_9ZZZZ</name>
<dbReference type="PANTHER" id="PTHR43249:SF1">
    <property type="entry name" value="D-GLUCOSIDE 3-DEHYDROGENASE"/>
    <property type="match status" value="1"/>
</dbReference>
<dbReference type="AlphaFoldDB" id="A0A3B0QVG8"/>
<dbReference type="SUPFAM" id="SSF55347">
    <property type="entry name" value="Glyceraldehyde-3-phosphate dehydrogenase-like, C-terminal domain"/>
    <property type="match status" value="1"/>
</dbReference>
<sequence length="330" mass="37021">MGVKDKRFLLVGCGSIGRRHIKNLAALGARSFLLCDLNEDRLVAARGCLPGNAEVEFFTDYDLALTRDPDAVLICTPSSMHCEMSMKAARCAVNLFIEKPLSHSIDGVAELIETVNENKLVAAMAMCYRFHPVLLRLKAMLDDNVLGRLYHANCYGGYYLPYWHPDEDYRREYAAQKNLGGGVILTSIHGFDNLRWLFGEVELINAIVDRVGDLEMDVEDMALGTFKMKSGLYISWQTDFLRKSDEHMYVIVGEQGTLRCNVLEGLIEHYCAQSRSWSSERIAFDVNSMYVSEMESFVNALESGSAVAVDLDEGRRTLRLALDIKAQGGY</sequence>
<dbReference type="SUPFAM" id="SSF51735">
    <property type="entry name" value="NAD(P)-binding Rossmann-fold domains"/>
    <property type="match status" value="1"/>
</dbReference>
<dbReference type="EMBL" id="UOEA01000090">
    <property type="protein sequence ID" value="VAV85564.1"/>
    <property type="molecule type" value="Genomic_DNA"/>
</dbReference>
<dbReference type="Gene3D" id="3.30.360.10">
    <property type="entry name" value="Dihydrodipicolinate Reductase, domain 2"/>
    <property type="match status" value="1"/>
</dbReference>
<dbReference type="PANTHER" id="PTHR43249">
    <property type="entry name" value="UDP-N-ACETYL-2-AMINO-2-DEOXY-D-GLUCURONATE OXIDASE"/>
    <property type="match status" value="1"/>
</dbReference>
<proteinExistence type="predicted"/>
<dbReference type="InterPro" id="IPR055170">
    <property type="entry name" value="GFO_IDH_MocA-like_dom"/>
</dbReference>
<organism evidence="3">
    <name type="scientific">hydrothermal vent metagenome</name>
    <dbReference type="NCBI Taxonomy" id="652676"/>
    <lineage>
        <taxon>unclassified sequences</taxon>
        <taxon>metagenomes</taxon>
        <taxon>ecological metagenomes</taxon>
    </lineage>
</organism>